<comment type="caution">
    <text evidence="4">The sequence shown here is derived from an EMBL/GenBank/DDBJ whole genome shotgun (WGS) entry which is preliminary data.</text>
</comment>
<dbReference type="EMBL" id="JBFCZG010000011">
    <property type="protein sequence ID" value="KAL3417099.1"/>
    <property type="molecule type" value="Genomic_DNA"/>
</dbReference>
<gene>
    <name evidence="4" type="ORF">PVAG01_11099</name>
</gene>
<evidence type="ECO:0000313" key="5">
    <source>
        <dbReference type="Proteomes" id="UP001629113"/>
    </source>
</evidence>
<evidence type="ECO:0000256" key="2">
    <source>
        <dbReference type="SAM" id="MobiDB-lite"/>
    </source>
</evidence>
<name>A0ABR4P1B8_9HELO</name>
<feature type="region of interest" description="Disordered" evidence="2">
    <location>
        <begin position="1"/>
        <end position="178"/>
    </location>
</feature>
<reference evidence="4 5" key="1">
    <citation type="submission" date="2024-06" db="EMBL/GenBank/DDBJ databases">
        <title>Complete genome of Phlyctema vagabunda strain 19-DSS-EL-015.</title>
        <authorList>
            <person name="Fiorenzani C."/>
        </authorList>
    </citation>
    <scope>NUCLEOTIDE SEQUENCE [LARGE SCALE GENOMIC DNA]</scope>
    <source>
        <strain evidence="4 5">19-DSS-EL-015</strain>
    </source>
</reference>
<protein>
    <recommendedName>
        <fullName evidence="3">Chromo domain-containing protein</fullName>
    </recommendedName>
</protein>
<evidence type="ECO:0000259" key="3">
    <source>
        <dbReference type="PROSITE" id="PS50013"/>
    </source>
</evidence>
<dbReference type="Pfam" id="PF05764">
    <property type="entry name" value="YL1"/>
    <property type="match status" value="1"/>
</dbReference>
<sequence>MPHAADTKQEQQSLLDVITKTPSSKRPRDKNHDLQPLPRKKARTAKDTSISRAKEEPAQHEPRSTTAKQRRLRKSPRTLSQPLTEDDSDDCEENTVELLVHGRQRRSTAGKTSTARPLHDPLDAIFDEDEDDSDFEDNDEDSDAEDMNMDVETGEGIVKSVGRKTKAGRAPAVRTSTPVKKLESVEERVEHILERAGTPPASSKSATEYLVDTIGHEEVLVRWLGFPKAKDNTWEDVETFREGCGPEVLQILQEYLPRARLHYYHAVNGERPGSTARSSRRSMP</sequence>
<dbReference type="InterPro" id="IPR046757">
    <property type="entry name" value="YL1_N"/>
</dbReference>
<keyword evidence="5" id="KW-1185">Reference proteome</keyword>
<evidence type="ECO:0000256" key="1">
    <source>
        <dbReference type="ARBA" id="ARBA00011353"/>
    </source>
</evidence>
<feature type="compositionally biased region" description="Basic and acidic residues" evidence="2">
    <location>
        <begin position="52"/>
        <end position="63"/>
    </location>
</feature>
<dbReference type="SUPFAM" id="SSF54160">
    <property type="entry name" value="Chromo domain-like"/>
    <property type="match status" value="1"/>
</dbReference>
<feature type="compositionally biased region" description="Acidic residues" evidence="2">
    <location>
        <begin position="84"/>
        <end position="95"/>
    </location>
</feature>
<feature type="compositionally biased region" description="Acidic residues" evidence="2">
    <location>
        <begin position="125"/>
        <end position="153"/>
    </location>
</feature>
<organism evidence="4 5">
    <name type="scientific">Phlyctema vagabunda</name>
    <dbReference type="NCBI Taxonomy" id="108571"/>
    <lineage>
        <taxon>Eukaryota</taxon>
        <taxon>Fungi</taxon>
        <taxon>Dikarya</taxon>
        <taxon>Ascomycota</taxon>
        <taxon>Pezizomycotina</taxon>
        <taxon>Leotiomycetes</taxon>
        <taxon>Helotiales</taxon>
        <taxon>Dermateaceae</taxon>
        <taxon>Phlyctema</taxon>
    </lineage>
</organism>
<accession>A0ABR4P1B8</accession>
<evidence type="ECO:0000313" key="4">
    <source>
        <dbReference type="EMBL" id="KAL3417099.1"/>
    </source>
</evidence>
<proteinExistence type="predicted"/>
<feature type="compositionally biased region" description="Polar residues" evidence="2">
    <location>
        <begin position="10"/>
        <end position="22"/>
    </location>
</feature>
<dbReference type="Proteomes" id="UP001629113">
    <property type="component" value="Unassembled WGS sequence"/>
</dbReference>
<dbReference type="PROSITE" id="PS50013">
    <property type="entry name" value="CHROMO_2"/>
    <property type="match status" value="1"/>
</dbReference>
<dbReference type="InterPro" id="IPR016197">
    <property type="entry name" value="Chromo-like_dom_sf"/>
</dbReference>
<dbReference type="SMART" id="SM00298">
    <property type="entry name" value="CHROMO"/>
    <property type="match status" value="1"/>
</dbReference>
<feature type="domain" description="Chromo" evidence="3">
    <location>
        <begin position="187"/>
        <end position="258"/>
    </location>
</feature>
<dbReference type="CDD" id="cd00024">
    <property type="entry name" value="CD_CSD"/>
    <property type="match status" value="1"/>
</dbReference>
<comment type="subunit">
    <text evidence="1">Component of the NuA4 histone acetyltransferase complex.</text>
</comment>
<dbReference type="InterPro" id="IPR000953">
    <property type="entry name" value="Chromo/chromo_shadow_dom"/>
</dbReference>